<keyword evidence="3" id="KW-0812">Transmembrane</keyword>
<evidence type="ECO:0000313" key="5">
    <source>
        <dbReference type="EMBL" id="KAB5537633.1"/>
    </source>
</evidence>
<keyword evidence="3" id="KW-1133">Transmembrane helix</keyword>
<sequence>MGFFSFLGRVLFASLFILSAWQMFNEFGEDGGPALSELIPKLAIVKRHISSQLGVVVPDIDPRHLVAGMIALKGLGGFLFVFGSPFGAYLLLTYLALSSPILYNFYDYDRDESKYFILLNEFLQSVALFGALLFFMGMKNLIPDRQLKKQTPKAKGVEWLRVHSEAICMIPKFVSSFVGGGGRSPKFTGKRARSCDKETFFNKTPKPTVKRRKKRRRSEDYLKTVIPSQLVSDRGSNLVVINPGSANIRIGLATQDAPLNIPHCIARYTNQIPKLKVQDQVTTAQHMEREKAYDIIASLLKIPFLDEEVANNSFPRKIGRVDGHNQQSGRGAAFQWANVYEQDTNFSLALGSSKNEGKSGEHVKKHEGTDAERISSGERKFRGQIFGEEVLRISPTEPYCLSRPIRRGHFNISQHYPLQQVLEDIHAIWDWILIEKLHIPHSERNMYSAILVLPETFDNREIKEMLSIALRDLRFSSAVVHQLGTVEIVFEVDSIGVDRSVTMKWCGMRKEGLAAVFGNGLSTACIVNMGAQVTSVVCVEDGVALPSTEKTLPFGGEDISRCLLWTQRHHQTWPQVRTDMLTKPIDLLMLNRLKESYCEIKEGELDAVTVVHSYEDGMPAGSHKTRLIALNVPPMGLFYPTLLVPDVYPPPPRSWFHDYENMLEDTLHLEYPRRPDMSDGLFPGINVGYPMWESYPIFSSKPKKEEKVGLAEAITSSILSTGRIDLQRKLFCSIQLIGGEALTAGFIPAVEERVLHAIPSNEAIDTVELITDSLACMAMKFHRSELVLQSRTNPTFVSWKGGAILGVLDFGRDAWIYREDWIRNGIYVRSGRKYKDSYYLQGKYLCPESQSKVLESTDDWI</sequence>
<protein>
    <submittedName>
        <fullName evidence="5">Uncharacterized protein</fullName>
    </submittedName>
</protein>
<accession>A0A5N5L4G2</accession>
<dbReference type="CDD" id="cd10206">
    <property type="entry name" value="ASKHA_NBD_Arp8-like"/>
    <property type="match status" value="1"/>
</dbReference>
<keyword evidence="6" id="KW-1185">Reference proteome</keyword>
<evidence type="ECO:0000256" key="4">
    <source>
        <dbReference type="SAM" id="SignalP"/>
    </source>
</evidence>
<comment type="similarity">
    <text evidence="1">Belongs to the actin family.</text>
</comment>
<feature type="chain" id="PRO_5024465128" evidence="4">
    <location>
        <begin position="23"/>
        <end position="861"/>
    </location>
</feature>
<dbReference type="FunFam" id="3.30.420.40:FF:000286">
    <property type="entry name" value="Actin-related protein 8"/>
    <property type="match status" value="1"/>
</dbReference>
<dbReference type="EMBL" id="VDCV01000010">
    <property type="protein sequence ID" value="KAB5537633.1"/>
    <property type="molecule type" value="Genomic_DNA"/>
</dbReference>
<evidence type="ECO:0000256" key="1">
    <source>
        <dbReference type="RuleBase" id="RU000487"/>
    </source>
</evidence>
<feature type="region of interest" description="Disordered" evidence="2">
    <location>
        <begin position="351"/>
        <end position="374"/>
    </location>
</feature>
<dbReference type="Gene3D" id="3.90.640.10">
    <property type="entry name" value="Actin, Chain A, domain 4"/>
    <property type="match status" value="1"/>
</dbReference>
<feature type="transmembrane region" description="Helical" evidence="3">
    <location>
        <begin position="78"/>
        <end position="103"/>
    </location>
</feature>
<evidence type="ECO:0000256" key="2">
    <source>
        <dbReference type="SAM" id="MobiDB-lite"/>
    </source>
</evidence>
<evidence type="ECO:0000313" key="6">
    <source>
        <dbReference type="Proteomes" id="UP000326939"/>
    </source>
</evidence>
<keyword evidence="4" id="KW-0732">Signal</keyword>
<comment type="caution">
    <text evidence="5">The sequence shown here is derived from an EMBL/GenBank/DDBJ whole genome shotgun (WGS) entry which is preliminary data.</text>
</comment>
<dbReference type="Pfam" id="PF05514">
    <property type="entry name" value="HR_lesion"/>
    <property type="match status" value="1"/>
</dbReference>
<name>A0A5N5L4G2_9ROSI</name>
<dbReference type="SMART" id="SM00268">
    <property type="entry name" value="ACTIN"/>
    <property type="match status" value="1"/>
</dbReference>
<dbReference type="SUPFAM" id="SSF53067">
    <property type="entry name" value="Actin-like ATPase domain"/>
    <property type="match status" value="2"/>
</dbReference>
<evidence type="ECO:0000256" key="3">
    <source>
        <dbReference type="SAM" id="Phobius"/>
    </source>
</evidence>
<dbReference type="InterPro" id="IPR008637">
    <property type="entry name" value="HR_lesion"/>
</dbReference>
<dbReference type="Gene3D" id="3.30.420.40">
    <property type="match status" value="3"/>
</dbReference>
<proteinExistence type="inferred from homology"/>
<dbReference type="AlphaFoldDB" id="A0A5N5L4G2"/>
<dbReference type="InterPro" id="IPR004000">
    <property type="entry name" value="Actin"/>
</dbReference>
<reference evidence="6" key="1">
    <citation type="journal article" date="2019" name="Gigascience">
        <title>De novo genome assembly of the endangered Acer yangbiense, a plant species with extremely small populations endemic to Yunnan Province, China.</title>
        <authorList>
            <person name="Yang J."/>
            <person name="Wariss H.M."/>
            <person name="Tao L."/>
            <person name="Zhang R."/>
            <person name="Yun Q."/>
            <person name="Hollingsworth P."/>
            <person name="Dao Z."/>
            <person name="Luo G."/>
            <person name="Guo H."/>
            <person name="Ma Y."/>
            <person name="Sun W."/>
        </authorList>
    </citation>
    <scope>NUCLEOTIDE SEQUENCE [LARGE SCALE GENOMIC DNA]</scope>
    <source>
        <strain evidence="6">cv. br00</strain>
    </source>
</reference>
<keyword evidence="3" id="KW-0472">Membrane</keyword>
<dbReference type="FunFam" id="3.90.640.10:FF:000044">
    <property type="entry name" value="Actin-related protein 9"/>
    <property type="match status" value="1"/>
</dbReference>
<gene>
    <name evidence="5" type="ORF">DKX38_015166</name>
</gene>
<feature type="signal peptide" evidence="4">
    <location>
        <begin position="1"/>
        <end position="22"/>
    </location>
</feature>
<dbReference type="PANTHER" id="PTHR31474:SF4">
    <property type="entry name" value="NICOTIANA LESION-INDUCING LIKE"/>
    <property type="match status" value="1"/>
</dbReference>
<dbReference type="Proteomes" id="UP000326939">
    <property type="component" value="Chromosome 10"/>
</dbReference>
<organism evidence="5 6">
    <name type="scientific">Salix brachista</name>
    <dbReference type="NCBI Taxonomy" id="2182728"/>
    <lineage>
        <taxon>Eukaryota</taxon>
        <taxon>Viridiplantae</taxon>
        <taxon>Streptophyta</taxon>
        <taxon>Embryophyta</taxon>
        <taxon>Tracheophyta</taxon>
        <taxon>Spermatophyta</taxon>
        <taxon>Magnoliopsida</taxon>
        <taxon>eudicotyledons</taxon>
        <taxon>Gunneridae</taxon>
        <taxon>Pentapetalae</taxon>
        <taxon>rosids</taxon>
        <taxon>fabids</taxon>
        <taxon>Malpighiales</taxon>
        <taxon>Salicaceae</taxon>
        <taxon>Saliceae</taxon>
        <taxon>Salix</taxon>
    </lineage>
</organism>
<dbReference type="FunFam" id="3.30.420.40:FF:000378">
    <property type="entry name" value="Actin-related protein 9"/>
    <property type="match status" value="1"/>
</dbReference>
<feature type="transmembrane region" description="Helical" evidence="3">
    <location>
        <begin position="115"/>
        <end position="138"/>
    </location>
</feature>
<dbReference type="InterPro" id="IPR043129">
    <property type="entry name" value="ATPase_NBD"/>
</dbReference>
<dbReference type="Pfam" id="PF00022">
    <property type="entry name" value="Actin"/>
    <property type="match status" value="1"/>
</dbReference>
<dbReference type="PANTHER" id="PTHR31474">
    <property type="entry name" value="HR-LIKE LESION-INDUCER"/>
    <property type="match status" value="1"/>
</dbReference>
<feature type="compositionally biased region" description="Basic and acidic residues" evidence="2">
    <location>
        <begin position="355"/>
        <end position="374"/>
    </location>
</feature>